<comment type="caution">
    <text evidence="2">The sequence shown here is derived from an EMBL/GenBank/DDBJ whole genome shotgun (WGS) entry which is preliminary data.</text>
</comment>
<accession>A0A843TIM8</accession>
<name>A0A843TIM8_COLES</name>
<gene>
    <name evidence="2" type="ORF">Taro_002394</name>
</gene>
<protein>
    <submittedName>
        <fullName evidence="2">Uncharacterized protein</fullName>
    </submittedName>
</protein>
<keyword evidence="3" id="KW-1185">Reference proteome</keyword>
<proteinExistence type="predicted"/>
<evidence type="ECO:0000256" key="1">
    <source>
        <dbReference type="SAM" id="MobiDB-lite"/>
    </source>
</evidence>
<feature type="region of interest" description="Disordered" evidence="1">
    <location>
        <begin position="1"/>
        <end position="26"/>
    </location>
</feature>
<reference evidence="2" key="1">
    <citation type="submission" date="2017-07" db="EMBL/GenBank/DDBJ databases">
        <title>Taro Niue Genome Assembly and Annotation.</title>
        <authorList>
            <person name="Atibalentja N."/>
            <person name="Keating K."/>
            <person name="Fields C.J."/>
        </authorList>
    </citation>
    <scope>NUCLEOTIDE SEQUENCE</scope>
    <source>
        <strain evidence="2">Niue_2</strain>
        <tissue evidence="2">Leaf</tissue>
    </source>
</reference>
<evidence type="ECO:0000313" key="3">
    <source>
        <dbReference type="Proteomes" id="UP000652761"/>
    </source>
</evidence>
<dbReference type="AlphaFoldDB" id="A0A843TIM8"/>
<dbReference type="EMBL" id="NMUH01000056">
    <property type="protein sequence ID" value="MQL70106.1"/>
    <property type="molecule type" value="Genomic_DNA"/>
</dbReference>
<dbReference type="Proteomes" id="UP000652761">
    <property type="component" value="Unassembled WGS sequence"/>
</dbReference>
<sequence>MTGSMVAFRSRHQDRSHSAEPGAGVNRKAGRYQSTCRVQIATGLGVATPFEVAADRAVAISGSGSSPRKGDTSHSPSVRAFGNPMLSAPTAKACTCLPPALFCYVNKLLTVLASWLIVRSSRGGDFGLSLLAWPVWNYTLSRGRSNLDHPILKNNLGSDTTKL</sequence>
<organism evidence="2 3">
    <name type="scientific">Colocasia esculenta</name>
    <name type="common">Wild taro</name>
    <name type="synonym">Arum esculentum</name>
    <dbReference type="NCBI Taxonomy" id="4460"/>
    <lineage>
        <taxon>Eukaryota</taxon>
        <taxon>Viridiplantae</taxon>
        <taxon>Streptophyta</taxon>
        <taxon>Embryophyta</taxon>
        <taxon>Tracheophyta</taxon>
        <taxon>Spermatophyta</taxon>
        <taxon>Magnoliopsida</taxon>
        <taxon>Liliopsida</taxon>
        <taxon>Araceae</taxon>
        <taxon>Aroideae</taxon>
        <taxon>Colocasieae</taxon>
        <taxon>Colocasia</taxon>
    </lineage>
</organism>
<evidence type="ECO:0000313" key="2">
    <source>
        <dbReference type="EMBL" id="MQL70106.1"/>
    </source>
</evidence>